<proteinExistence type="predicted"/>
<evidence type="ECO:0000256" key="2">
    <source>
        <dbReference type="SAM" id="Phobius"/>
    </source>
</evidence>
<keyword evidence="4" id="KW-1185">Reference proteome</keyword>
<dbReference type="AlphaFoldDB" id="A0A7J9AQY7"/>
<feature type="non-terminal residue" evidence="3">
    <location>
        <position position="92"/>
    </location>
</feature>
<gene>
    <name evidence="3" type="ORF">Golax_002310</name>
</gene>
<organism evidence="3 4">
    <name type="scientific">Gossypium laxum</name>
    <dbReference type="NCBI Taxonomy" id="34288"/>
    <lineage>
        <taxon>Eukaryota</taxon>
        <taxon>Viridiplantae</taxon>
        <taxon>Streptophyta</taxon>
        <taxon>Embryophyta</taxon>
        <taxon>Tracheophyta</taxon>
        <taxon>Spermatophyta</taxon>
        <taxon>Magnoliopsida</taxon>
        <taxon>eudicotyledons</taxon>
        <taxon>Gunneridae</taxon>
        <taxon>Pentapetalae</taxon>
        <taxon>rosids</taxon>
        <taxon>malvids</taxon>
        <taxon>Malvales</taxon>
        <taxon>Malvaceae</taxon>
        <taxon>Malvoideae</taxon>
        <taxon>Gossypium</taxon>
    </lineage>
</organism>
<dbReference type="EMBL" id="JABEZV010000012">
    <property type="protein sequence ID" value="MBA0726485.1"/>
    <property type="molecule type" value="Genomic_DNA"/>
</dbReference>
<keyword evidence="2" id="KW-0812">Transmembrane</keyword>
<name>A0A7J9AQY7_9ROSI</name>
<evidence type="ECO:0000313" key="4">
    <source>
        <dbReference type="Proteomes" id="UP000593574"/>
    </source>
</evidence>
<accession>A0A7J9AQY7</accession>
<evidence type="ECO:0000256" key="1">
    <source>
        <dbReference type="SAM" id="MobiDB-lite"/>
    </source>
</evidence>
<feature type="transmembrane region" description="Helical" evidence="2">
    <location>
        <begin position="24"/>
        <end position="44"/>
    </location>
</feature>
<dbReference type="Proteomes" id="UP000593574">
    <property type="component" value="Unassembled WGS sequence"/>
</dbReference>
<comment type="caution">
    <text evidence="3">The sequence shown here is derived from an EMBL/GenBank/DDBJ whole genome shotgun (WGS) entry which is preliminary data.</text>
</comment>
<reference evidence="3 4" key="1">
    <citation type="journal article" date="2019" name="Genome Biol. Evol.">
        <title>Insights into the evolution of the New World diploid cottons (Gossypium, subgenus Houzingenia) based on genome sequencing.</title>
        <authorList>
            <person name="Grover C.E."/>
            <person name="Arick M.A. 2nd"/>
            <person name="Thrash A."/>
            <person name="Conover J.L."/>
            <person name="Sanders W.S."/>
            <person name="Peterson D.G."/>
            <person name="Frelichowski J.E."/>
            <person name="Scheffler J.A."/>
            <person name="Scheffler B.E."/>
            <person name="Wendel J.F."/>
        </authorList>
    </citation>
    <scope>NUCLEOTIDE SEQUENCE [LARGE SCALE GENOMIC DNA]</scope>
    <source>
        <strain evidence="3">4</strain>
        <tissue evidence="3">Leaf</tissue>
    </source>
</reference>
<evidence type="ECO:0000313" key="3">
    <source>
        <dbReference type="EMBL" id="MBA0726485.1"/>
    </source>
</evidence>
<keyword evidence="2" id="KW-0472">Membrane</keyword>
<feature type="region of interest" description="Disordered" evidence="1">
    <location>
        <begin position="72"/>
        <end position="92"/>
    </location>
</feature>
<protein>
    <submittedName>
        <fullName evidence="3">Uncharacterized protein</fullName>
    </submittedName>
</protein>
<keyword evidence="2" id="KW-1133">Transmembrane helix</keyword>
<sequence length="92" mass="10228">SQNLVQLRRLLKLIDFRAAGELNWGSAVLSLTTTIMGSVLLSIFTSSSRPPVYIPTLNKDLWQAIFTLEREEASANSCRKRTTGPFKSKDNG</sequence>